<dbReference type="Gene3D" id="2.170.130.10">
    <property type="entry name" value="TonB-dependent receptor, plug domain"/>
    <property type="match status" value="1"/>
</dbReference>
<dbReference type="Proteomes" id="UP000396835">
    <property type="component" value="Unassembled WGS sequence"/>
</dbReference>
<evidence type="ECO:0000256" key="7">
    <source>
        <dbReference type="ARBA" id="ARBA00023237"/>
    </source>
</evidence>
<dbReference type="InterPro" id="IPR012910">
    <property type="entry name" value="Plug_dom"/>
</dbReference>
<evidence type="ECO:0000313" key="13">
    <source>
        <dbReference type="EMBL" id="VFB12933.1"/>
    </source>
</evidence>
<feature type="signal peptide" evidence="10">
    <location>
        <begin position="1"/>
        <end position="27"/>
    </location>
</feature>
<reference evidence="13 14" key="1">
    <citation type="submission" date="2019-02" db="EMBL/GenBank/DDBJ databases">
        <authorList>
            <consortium name="Pathogen Informatics"/>
        </authorList>
    </citation>
    <scope>NUCLEOTIDE SEQUENCE [LARGE SCALE GENOMIC DNA]</scope>
    <source>
        <strain evidence="13 14">3012STDY7078512</strain>
    </source>
</reference>
<dbReference type="Gene3D" id="2.60.40.1120">
    <property type="entry name" value="Carboxypeptidase-like, regulatory domain"/>
    <property type="match status" value="1"/>
</dbReference>
<evidence type="ECO:0000256" key="4">
    <source>
        <dbReference type="ARBA" id="ARBA00022692"/>
    </source>
</evidence>
<evidence type="ECO:0000256" key="10">
    <source>
        <dbReference type="SAM" id="SignalP"/>
    </source>
</evidence>
<evidence type="ECO:0000259" key="12">
    <source>
        <dbReference type="Pfam" id="PF07715"/>
    </source>
</evidence>
<dbReference type="PROSITE" id="PS52016">
    <property type="entry name" value="TONB_DEPENDENT_REC_3"/>
    <property type="match status" value="1"/>
</dbReference>
<dbReference type="Pfam" id="PF07715">
    <property type="entry name" value="Plug"/>
    <property type="match status" value="1"/>
</dbReference>
<dbReference type="Pfam" id="PF13715">
    <property type="entry name" value="CarbopepD_reg_2"/>
    <property type="match status" value="1"/>
</dbReference>
<dbReference type="SUPFAM" id="SSF56935">
    <property type="entry name" value="Porins"/>
    <property type="match status" value="1"/>
</dbReference>
<dbReference type="InterPro" id="IPR023996">
    <property type="entry name" value="TonB-dep_OMP_SusC/RagA"/>
</dbReference>
<evidence type="ECO:0000256" key="8">
    <source>
        <dbReference type="PROSITE-ProRule" id="PRU01360"/>
    </source>
</evidence>
<keyword evidence="6 8" id="KW-0472">Membrane</keyword>
<keyword evidence="2 8" id="KW-0813">Transport</keyword>
<dbReference type="InterPro" id="IPR008969">
    <property type="entry name" value="CarboxyPept-like_regulatory"/>
</dbReference>
<dbReference type="NCBIfam" id="TIGR04056">
    <property type="entry name" value="OMP_RagA_SusC"/>
    <property type="match status" value="1"/>
</dbReference>
<dbReference type="AlphaFoldDB" id="A0A449I0D2"/>
<feature type="chain" id="PRO_5019207415" evidence="10">
    <location>
        <begin position="28"/>
        <end position="1075"/>
    </location>
</feature>
<keyword evidence="10" id="KW-0732">Signal</keyword>
<keyword evidence="13" id="KW-0675">Receptor</keyword>
<organism evidence="13 14">
    <name type="scientific">Prevotella heparinolytica</name>
    <dbReference type="NCBI Taxonomy" id="28113"/>
    <lineage>
        <taxon>Bacteria</taxon>
        <taxon>Pseudomonadati</taxon>
        <taxon>Bacteroidota</taxon>
        <taxon>Bacteroidia</taxon>
        <taxon>Bacteroidales</taxon>
        <taxon>Bacteroidaceae</taxon>
        <taxon>Bacteroides</taxon>
    </lineage>
</organism>
<dbReference type="Gene3D" id="2.40.170.20">
    <property type="entry name" value="TonB-dependent receptor, beta-barrel domain"/>
    <property type="match status" value="1"/>
</dbReference>
<sequence>MQKRRTVSCLFGWIVTMMLLLSPVAMSQSLSVTGSVTDKNNQEPIIGASVLVEGTTNGTITNADGEFTLSGVPSGGTIVVSYIGYTTQRIAVNGKTRLTIALAEDTEMLDEVVVVGYGVQKKVNLTGSVSAVKGDALERRPVADATQSLQGLVPGLMVSNSGTGRPGSSGTLTLRGQGNLDNTANPYIIVDGVEMNLSDVNPNDIESISVLKDAAASAIYGARAAYGVILVTTKKGEDGKARINYQGTVGWSAPTVLPDMVDSYSFAKYWNDGCTNAGSPRLYSEEKMALLQQYIKDPSSVNPWAELPANSNMNPAFENSELGVGNVDYFDLHYKDWAFKQNHNVSLSGGGKKAQYYVSGGYYSEDGILRYAKMDFSRYNLTANVNSQITDWLKLKVNTKFMHSDTDTPFGDGGISEGFYHSLARFRPTVSVIDPNGHFTELSMIPYLQSGTYTTTARDRLSLTTGFEVQPLKNWFIFFDYTYKQMNMEYEALNVSPLIYAADGVSTSKGQRSELGMSPDGKFTRSYARTRYQTINLYTNYLFSLADKHNFTLMGGYQEEDNSYSYMKNAITGLYSTATPNVGMGTGDKVVVDTRNGWATRGFFGRINYDYDGRYLVEVNGRYDGSSRFAPDHRWGFFPSASLGWNINRERFMESLTDVVSNLKLRASYGLLGNQAGAALYTFAATMELNGGLGSYIFDDGRHIYTKAPLVVNPATTWEKVESKNIGLDFGFFGNSLTGSFDLFQRDTKDMLGPGEDFPDFFGADAPKTNNARMRNRGWELTLNYRGKIGKDIDYSIGGMLSDATAEVTEYVNKGSSDPAGSWYKGRKVGEIWGYRADGLIQTQAEADEYNQKYDLKYISGKPWTPGDVKYRDLNGDNKIDRGTNSLEGGMGDMTIIGNTTPRYQYTINGSISYKGLTLSAMFQGVGKRDYNAGGGVYFWGSGPYAQVTVFKEHMDYWREDNKDAYFPKPYIHSAGGVGPFQQKTKTVSDRYIQSAAYCRLKNLTLSYDIPQRWTQKIGMQKVQVFFSGENLLTFTPLMGMFDPEAVFTSNSYTGEGGKNYPMNKVVSFGLVVNL</sequence>
<dbReference type="FunFam" id="2.60.40.1120:FF:000003">
    <property type="entry name" value="Outer membrane protein Omp121"/>
    <property type="match status" value="1"/>
</dbReference>
<dbReference type="SUPFAM" id="SSF49464">
    <property type="entry name" value="Carboxypeptidase regulatory domain-like"/>
    <property type="match status" value="1"/>
</dbReference>
<evidence type="ECO:0000256" key="3">
    <source>
        <dbReference type="ARBA" id="ARBA00022452"/>
    </source>
</evidence>
<keyword evidence="7 8" id="KW-0998">Cell outer membrane</keyword>
<dbReference type="FunFam" id="2.170.130.10:FF:000003">
    <property type="entry name" value="SusC/RagA family TonB-linked outer membrane protein"/>
    <property type="match status" value="1"/>
</dbReference>
<evidence type="ECO:0000256" key="1">
    <source>
        <dbReference type="ARBA" id="ARBA00004571"/>
    </source>
</evidence>
<dbReference type="NCBIfam" id="TIGR04057">
    <property type="entry name" value="SusC_RagA_signa"/>
    <property type="match status" value="1"/>
</dbReference>
<dbReference type="Pfam" id="PF00593">
    <property type="entry name" value="TonB_dep_Rec_b-barrel"/>
    <property type="match status" value="1"/>
</dbReference>
<evidence type="ECO:0000313" key="14">
    <source>
        <dbReference type="Proteomes" id="UP000396835"/>
    </source>
</evidence>
<evidence type="ECO:0000256" key="2">
    <source>
        <dbReference type="ARBA" id="ARBA00022448"/>
    </source>
</evidence>
<feature type="domain" description="TonB-dependent receptor plug" evidence="12">
    <location>
        <begin position="122"/>
        <end position="228"/>
    </location>
</feature>
<gene>
    <name evidence="13" type="ORF">NCTC7812_00444</name>
</gene>
<evidence type="ECO:0000259" key="11">
    <source>
        <dbReference type="Pfam" id="PF00593"/>
    </source>
</evidence>
<proteinExistence type="inferred from homology"/>
<keyword evidence="4 8" id="KW-0812">Transmembrane</keyword>
<dbReference type="OrthoDB" id="778480at2"/>
<dbReference type="InterPro" id="IPR036942">
    <property type="entry name" value="Beta-barrel_TonB_sf"/>
</dbReference>
<keyword evidence="5 9" id="KW-0798">TonB box</keyword>
<evidence type="ECO:0000256" key="9">
    <source>
        <dbReference type="RuleBase" id="RU003357"/>
    </source>
</evidence>
<dbReference type="InterPro" id="IPR039426">
    <property type="entry name" value="TonB-dep_rcpt-like"/>
</dbReference>
<evidence type="ECO:0000256" key="5">
    <source>
        <dbReference type="ARBA" id="ARBA00023077"/>
    </source>
</evidence>
<dbReference type="InterPro" id="IPR023997">
    <property type="entry name" value="TonB-dep_OMP_SusC/RagA_CS"/>
</dbReference>
<protein>
    <submittedName>
        <fullName evidence="13">TonB-dependent receptor plug</fullName>
    </submittedName>
</protein>
<comment type="similarity">
    <text evidence="8 9">Belongs to the TonB-dependent receptor family.</text>
</comment>
<feature type="domain" description="TonB-dependent receptor-like beta-barrel" evidence="11">
    <location>
        <begin position="449"/>
        <end position="1032"/>
    </location>
</feature>
<dbReference type="GO" id="GO:0009279">
    <property type="term" value="C:cell outer membrane"/>
    <property type="evidence" value="ECO:0007669"/>
    <property type="project" value="UniProtKB-SubCell"/>
</dbReference>
<dbReference type="InterPro" id="IPR037066">
    <property type="entry name" value="Plug_dom_sf"/>
</dbReference>
<dbReference type="EMBL" id="CAACYH010000004">
    <property type="protein sequence ID" value="VFB12933.1"/>
    <property type="molecule type" value="Genomic_DNA"/>
</dbReference>
<comment type="subcellular location">
    <subcellularLocation>
        <location evidence="1 8">Cell outer membrane</location>
        <topology evidence="1 8">Multi-pass membrane protein</topology>
    </subcellularLocation>
</comment>
<evidence type="ECO:0000256" key="6">
    <source>
        <dbReference type="ARBA" id="ARBA00023136"/>
    </source>
</evidence>
<keyword evidence="3 8" id="KW-1134">Transmembrane beta strand</keyword>
<dbReference type="InterPro" id="IPR000531">
    <property type="entry name" value="Beta-barrel_TonB"/>
</dbReference>
<name>A0A449I0D2_9BACE</name>
<accession>A0A449I0D2</accession>